<evidence type="ECO:0000313" key="3">
    <source>
        <dbReference type="Proteomes" id="UP000316443"/>
    </source>
</evidence>
<dbReference type="InterPro" id="IPR011335">
    <property type="entry name" value="Restrct_endonuc-II-like"/>
</dbReference>
<comment type="caution">
    <text evidence="2">The sequence shown here is derived from an EMBL/GenBank/DDBJ whole genome shotgun (WGS) entry which is preliminary data.</text>
</comment>
<dbReference type="AlphaFoldDB" id="A0A551YMK0"/>
<evidence type="ECO:0000313" key="2">
    <source>
        <dbReference type="EMBL" id="TRT62198.1"/>
    </source>
</evidence>
<evidence type="ECO:0000259" key="1">
    <source>
        <dbReference type="Pfam" id="PF05685"/>
    </source>
</evidence>
<keyword evidence="2" id="KW-0255">Endonuclease</keyword>
<keyword evidence="2" id="KW-0378">Hydrolase</keyword>
<dbReference type="CDD" id="cd06260">
    <property type="entry name" value="DUF820-like"/>
    <property type="match status" value="1"/>
</dbReference>
<reference evidence="2 3" key="1">
    <citation type="submission" date="2019-01" db="EMBL/GenBank/DDBJ databases">
        <title>Coherence of Microcystis species and biogeography revealed through population genomics.</title>
        <authorList>
            <person name="Perez-Carrascal O.M."/>
            <person name="Terrat Y."/>
            <person name="Giani A."/>
            <person name="Fortin N."/>
            <person name="Tromas N."/>
            <person name="Shapiro B.J."/>
        </authorList>
    </citation>
    <scope>NUCLEOTIDE SEQUENCE [LARGE SCALE GENOMIC DNA]</scope>
    <source>
        <strain evidence="2">Ma_QC_C_20070703_M131</strain>
    </source>
</reference>
<dbReference type="GO" id="GO:0004519">
    <property type="term" value="F:endonuclease activity"/>
    <property type="evidence" value="ECO:0007669"/>
    <property type="project" value="UniProtKB-KW"/>
</dbReference>
<dbReference type="Gene3D" id="3.90.1570.10">
    <property type="entry name" value="tt1808, chain A"/>
    <property type="match status" value="1"/>
</dbReference>
<dbReference type="InterPro" id="IPR012296">
    <property type="entry name" value="Nuclease_put_TT1808"/>
</dbReference>
<gene>
    <name evidence="2" type="ORF">EWV85_01215</name>
</gene>
<dbReference type="Pfam" id="PF05685">
    <property type="entry name" value="Uma2"/>
    <property type="match status" value="1"/>
</dbReference>
<dbReference type="InterPro" id="IPR008538">
    <property type="entry name" value="Uma2"/>
</dbReference>
<dbReference type="PANTHER" id="PTHR36558">
    <property type="entry name" value="GLR1098 PROTEIN"/>
    <property type="match status" value="1"/>
</dbReference>
<organism evidence="2 3">
    <name type="scientific">Microcystis aeruginosa Ma_QC_C_20070703_M131</name>
    <dbReference type="NCBI Taxonomy" id="2486263"/>
    <lineage>
        <taxon>Bacteria</taxon>
        <taxon>Bacillati</taxon>
        <taxon>Cyanobacteriota</taxon>
        <taxon>Cyanophyceae</taxon>
        <taxon>Oscillatoriophycideae</taxon>
        <taxon>Chroococcales</taxon>
        <taxon>Microcystaceae</taxon>
        <taxon>Microcystis</taxon>
    </lineage>
</organism>
<name>A0A551YMK0_MICAE</name>
<feature type="domain" description="Putative restriction endonuclease" evidence="1">
    <location>
        <begin position="12"/>
        <end position="172"/>
    </location>
</feature>
<sequence>MTIATDKSTYSFAEYLELEETAAYKNEYQDGEIVPMTGGTTDHNKIALNFAAYLKFALKGQKYNIFIGDVKLWIAQYRQATYPDVMLIEGEPIYYETGKTTVTNPRLILEVLSKSTQNYDQGDKFLYYRSLPELQEYILISQSRPYVMQYNKTQENKWLLTEYEGKNASLSLTSVNFYLSFQEIYEGVTFNIIND</sequence>
<dbReference type="PANTHER" id="PTHR36558:SF1">
    <property type="entry name" value="RESTRICTION ENDONUCLEASE DOMAIN-CONTAINING PROTEIN-RELATED"/>
    <property type="match status" value="1"/>
</dbReference>
<protein>
    <submittedName>
        <fullName evidence="2">Uma2 family endonuclease</fullName>
    </submittedName>
</protein>
<dbReference type="EMBL" id="SFCA01000015">
    <property type="protein sequence ID" value="TRT62198.1"/>
    <property type="molecule type" value="Genomic_DNA"/>
</dbReference>
<proteinExistence type="predicted"/>
<accession>A0A551YMK0</accession>
<keyword evidence="2" id="KW-0540">Nuclease</keyword>
<dbReference type="Proteomes" id="UP000316443">
    <property type="component" value="Unassembled WGS sequence"/>
</dbReference>
<dbReference type="SUPFAM" id="SSF52980">
    <property type="entry name" value="Restriction endonuclease-like"/>
    <property type="match status" value="1"/>
</dbReference>